<dbReference type="GO" id="GO:0017136">
    <property type="term" value="F:histone deacetylase activity, NAD-dependent"/>
    <property type="evidence" value="ECO:0007669"/>
    <property type="project" value="TreeGrafter"/>
</dbReference>
<evidence type="ECO:0000313" key="8">
    <source>
        <dbReference type="EMBL" id="KIJ12454.1"/>
    </source>
</evidence>
<comment type="similarity">
    <text evidence="2">Belongs to the sirtuin family. Class I subfamily.</text>
</comment>
<dbReference type="GO" id="GO:0005634">
    <property type="term" value="C:nucleus"/>
    <property type="evidence" value="ECO:0007669"/>
    <property type="project" value="TreeGrafter"/>
</dbReference>
<keyword evidence="3" id="KW-0808">Transferase</keyword>
<evidence type="ECO:0000256" key="3">
    <source>
        <dbReference type="ARBA" id="ARBA00022679"/>
    </source>
</evidence>
<comment type="subcellular location">
    <subcellularLocation>
        <location evidence="1">Mitochondrion</location>
    </subcellularLocation>
</comment>
<feature type="binding site" evidence="6">
    <location>
        <position position="43"/>
    </location>
    <ligand>
        <name>Zn(2+)</name>
        <dbReference type="ChEBI" id="CHEBI:29105"/>
    </ligand>
</feature>
<keyword evidence="9" id="KW-1185">Reference proteome</keyword>
<evidence type="ECO:0000256" key="2">
    <source>
        <dbReference type="ARBA" id="ARBA00006924"/>
    </source>
</evidence>
<keyword evidence="4" id="KW-0520">NAD</keyword>
<protein>
    <recommendedName>
        <fullName evidence="7">Deacetylase sirtuin-type domain-containing protein</fullName>
    </recommendedName>
</protein>
<reference evidence="8 9" key="1">
    <citation type="submission" date="2014-06" db="EMBL/GenBank/DDBJ databases">
        <authorList>
            <consortium name="DOE Joint Genome Institute"/>
            <person name="Kuo A."/>
            <person name="Kohler A."/>
            <person name="Nagy L.G."/>
            <person name="Floudas D."/>
            <person name="Copeland A."/>
            <person name="Barry K.W."/>
            <person name="Cichocki N."/>
            <person name="Veneault-Fourrey C."/>
            <person name="LaButti K."/>
            <person name="Lindquist E.A."/>
            <person name="Lipzen A."/>
            <person name="Lundell T."/>
            <person name="Morin E."/>
            <person name="Murat C."/>
            <person name="Sun H."/>
            <person name="Tunlid A."/>
            <person name="Henrissat B."/>
            <person name="Grigoriev I.V."/>
            <person name="Hibbett D.S."/>
            <person name="Martin F."/>
            <person name="Nordberg H.P."/>
            <person name="Cantor M.N."/>
            <person name="Hua S.X."/>
        </authorList>
    </citation>
    <scope>NUCLEOTIDE SEQUENCE [LARGE SCALE GENOMIC DNA]</scope>
    <source>
        <strain evidence="8 9">ATCC 200175</strain>
    </source>
</reference>
<reference evidence="9" key="2">
    <citation type="submission" date="2015-01" db="EMBL/GenBank/DDBJ databases">
        <title>Evolutionary Origins and Diversification of the Mycorrhizal Mutualists.</title>
        <authorList>
            <consortium name="DOE Joint Genome Institute"/>
            <consortium name="Mycorrhizal Genomics Consortium"/>
            <person name="Kohler A."/>
            <person name="Kuo A."/>
            <person name="Nagy L.G."/>
            <person name="Floudas D."/>
            <person name="Copeland A."/>
            <person name="Barry K.W."/>
            <person name="Cichocki N."/>
            <person name="Veneault-Fourrey C."/>
            <person name="LaButti K."/>
            <person name="Lindquist E.A."/>
            <person name="Lipzen A."/>
            <person name="Lundell T."/>
            <person name="Morin E."/>
            <person name="Murat C."/>
            <person name="Riley R."/>
            <person name="Ohm R."/>
            <person name="Sun H."/>
            <person name="Tunlid A."/>
            <person name="Henrissat B."/>
            <person name="Grigoriev I.V."/>
            <person name="Hibbett D.S."/>
            <person name="Martin F."/>
        </authorList>
    </citation>
    <scope>NUCLEOTIDE SEQUENCE [LARGE SCALE GENOMIC DNA]</scope>
    <source>
        <strain evidence="9">ATCC 200175</strain>
    </source>
</reference>
<proteinExistence type="inferred from homology"/>
<dbReference type="InterPro" id="IPR029035">
    <property type="entry name" value="DHS-like_NAD/FAD-binding_dom"/>
</dbReference>
<dbReference type="PANTHER" id="PTHR11085">
    <property type="entry name" value="NAD-DEPENDENT PROTEIN DEACYLASE SIRTUIN-5, MITOCHONDRIAL-RELATED"/>
    <property type="match status" value="1"/>
</dbReference>
<dbReference type="EMBL" id="KN819364">
    <property type="protein sequence ID" value="KIJ12454.1"/>
    <property type="molecule type" value="Genomic_DNA"/>
</dbReference>
<dbReference type="InterPro" id="IPR003000">
    <property type="entry name" value="Sirtuin"/>
</dbReference>
<name>A0A0C9SU12_PAXIN</name>
<keyword evidence="6" id="KW-0862">Zinc</keyword>
<feature type="binding site" evidence="6">
    <location>
        <position position="46"/>
    </location>
    <ligand>
        <name>Zn(2+)</name>
        <dbReference type="ChEBI" id="CHEBI:29105"/>
    </ligand>
</feature>
<gene>
    <name evidence="8" type="ORF">PAXINDRAFT_118160</name>
</gene>
<dbReference type="GO" id="GO:0005739">
    <property type="term" value="C:mitochondrion"/>
    <property type="evidence" value="ECO:0007669"/>
    <property type="project" value="UniProtKB-SubCell"/>
</dbReference>
<feature type="binding site" evidence="6">
    <location>
        <position position="8"/>
    </location>
    <ligand>
        <name>Zn(2+)</name>
        <dbReference type="ChEBI" id="CHEBI:29105"/>
    </ligand>
</feature>
<accession>A0A0C9SU12</accession>
<evidence type="ECO:0000256" key="5">
    <source>
        <dbReference type="ARBA" id="ARBA00023128"/>
    </source>
</evidence>
<comment type="caution">
    <text evidence="6">Lacks conserved residue(s) required for the propagation of feature annotation.</text>
</comment>
<dbReference type="InterPro" id="IPR026590">
    <property type="entry name" value="Ssirtuin_cat_dom"/>
</dbReference>
<keyword evidence="6" id="KW-0479">Metal-binding</keyword>
<organism evidence="8 9">
    <name type="scientific">Paxillus involutus ATCC 200175</name>
    <dbReference type="NCBI Taxonomy" id="664439"/>
    <lineage>
        <taxon>Eukaryota</taxon>
        <taxon>Fungi</taxon>
        <taxon>Dikarya</taxon>
        <taxon>Basidiomycota</taxon>
        <taxon>Agaricomycotina</taxon>
        <taxon>Agaricomycetes</taxon>
        <taxon>Agaricomycetidae</taxon>
        <taxon>Boletales</taxon>
        <taxon>Paxilineae</taxon>
        <taxon>Paxillaceae</taxon>
        <taxon>Paxillus</taxon>
    </lineage>
</organism>
<dbReference type="Proteomes" id="UP000053647">
    <property type="component" value="Unassembled WGS sequence"/>
</dbReference>
<dbReference type="InterPro" id="IPR026591">
    <property type="entry name" value="Sirtuin_cat_small_dom_sf"/>
</dbReference>
<sequence length="144" mass="15776">MGVYWTLCTGCGHREHNPADPLCAALGADSEKIDISVDDLPHCTRCGSLLRPGVVWFDETPHHLAEIDQIVKNADLCLVIDTSSTVYPAAGYAPDIAGKGGKVAVFNIEEPEHDGYVHFFFRGPCEETLPKVLRRDNDNVGDLR</sequence>
<keyword evidence="5" id="KW-0496">Mitochondrion</keyword>
<feature type="binding site" evidence="6">
    <location>
        <position position="11"/>
    </location>
    <ligand>
        <name>Zn(2+)</name>
        <dbReference type="ChEBI" id="CHEBI:29105"/>
    </ligand>
</feature>
<evidence type="ECO:0000259" key="7">
    <source>
        <dbReference type="PROSITE" id="PS50305"/>
    </source>
</evidence>
<dbReference type="HOGENOM" id="CLU_023643_3_1_1"/>
<dbReference type="GO" id="GO:0070403">
    <property type="term" value="F:NAD+ binding"/>
    <property type="evidence" value="ECO:0007669"/>
    <property type="project" value="InterPro"/>
</dbReference>
<dbReference type="PANTHER" id="PTHR11085:SF10">
    <property type="entry name" value="NAD-DEPENDENT PROTEIN DEACYLASE SIRTUIN-5, MITOCHONDRIAL-RELATED"/>
    <property type="match status" value="1"/>
</dbReference>
<evidence type="ECO:0000256" key="4">
    <source>
        <dbReference type="ARBA" id="ARBA00023027"/>
    </source>
</evidence>
<evidence type="ECO:0000256" key="1">
    <source>
        <dbReference type="ARBA" id="ARBA00004173"/>
    </source>
</evidence>
<evidence type="ECO:0000313" key="9">
    <source>
        <dbReference type="Proteomes" id="UP000053647"/>
    </source>
</evidence>
<dbReference type="SUPFAM" id="SSF52467">
    <property type="entry name" value="DHS-like NAD/FAD-binding domain"/>
    <property type="match status" value="1"/>
</dbReference>
<dbReference type="Gene3D" id="3.40.50.1220">
    <property type="entry name" value="TPP-binding domain"/>
    <property type="match status" value="1"/>
</dbReference>
<dbReference type="AlphaFoldDB" id="A0A0C9SU12"/>
<dbReference type="OrthoDB" id="424302at2759"/>
<dbReference type="PROSITE" id="PS50305">
    <property type="entry name" value="SIRTUIN"/>
    <property type="match status" value="1"/>
</dbReference>
<feature type="domain" description="Deacetylase sirtuin-type" evidence="7">
    <location>
        <begin position="1"/>
        <end position="144"/>
    </location>
</feature>
<dbReference type="GO" id="GO:0046872">
    <property type="term" value="F:metal ion binding"/>
    <property type="evidence" value="ECO:0007669"/>
    <property type="project" value="UniProtKB-KW"/>
</dbReference>
<evidence type="ECO:0000256" key="6">
    <source>
        <dbReference type="PROSITE-ProRule" id="PRU00236"/>
    </source>
</evidence>
<dbReference type="Gene3D" id="3.30.1600.10">
    <property type="entry name" value="SIR2/SIRT2 'Small Domain"/>
    <property type="match status" value="1"/>
</dbReference>
<dbReference type="InterPro" id="IPR050134">
    <property type="entry name" value="NAD-dep_sirtuin_deacylases"/>
</dbReference>
<dbReference type="Pfam" id="PF02146">
    <property type="entry name" value="SIR2"/>
    <property type="match status" value="1"/>
</dbReference>